<comment type="caution">
    <text evidence="1">The sequence shown here is derived from an EMBL/GenBank/DDBJ whole genome shotgun (WGS) entry which is preliminary data.</text>
</comment>
<gene>
    <name evidence="1" type="ORF">EZS28_048641</name>
</gene>
<dbReference type="EMBL" id="SNRW01033981">
    <property type="protein sequence ID" value="KAA6355831.1"/>
    <property type="molecule type" value="Genomic_DNA"/>
</dbReference>
<dbReference type="Proteomes" id="UP000324800">
    <property type="component" value="Unassembled WGS sequence"/>
</dbReference>
<feature type="non-terminal residue" evidence="1">
    <location>
        <position position="58"/>
    </location>
</feature>
<organism evidence="1 2">
    <name type="scientific">Streblomastix strix</name>
    <dbReference type="NCBI Taxonomy" id="222440"/>
    <lineage>
        <taxon>Eukaryota</taxon>
        <taxon>Metamonada</taxon>
        <taxon>Preaxostyla</taxon>
        <taxon>Oxymonadida</taxon>
        <taxon>Streblomastigidae</taxon>
        <taxon>Streblomastix</taxon>
    </lineage>
</organism>
<reference evidence="1 2" key="1">
    <citation type="submission" date="2019-03" db="EMBL/GenBank/DDBJ databases">
        <title>Single cell metagenomics reveals metabolic interactions within the superorganism composed of flagellate Streblomastix strix and complex community of Bacteroidetes bacteria on its surface.</title>
        <authorList>
            <person name="Treitli S.C."/>
            <person name="Kolisko M."/>
            <person name="Husnik F."/>
            <person name="Keeling P."/>
            <person name="Hampl V."/>
        </authorList>
    </citation>
    <scope>NUCLEOTIDE SEQUENCE [LARGE SCALE GENOMIC DNA]</scope>
    <source>
        <strain evidence="1">ST1C</strain>
    </source>
</reference>
<name>A0A5J4TDW1_9EUKA</name>
<evidence type="ECO:0000313" key="2">
    <source>
        <dbReference type="Proteomes" id="UP000324800"/>
    </source>
</evidence>
<protein>
    <submittedName>
        <fullName evidence="1">Uncharacterized protein</fullName>
    </submittedName>
</protein>
<proteinExistence type="predicted"/>
<evidence type="ECO:0000313" key="1">
    <source>
        <dbReference type="EMBL" id="KAA6355831.1"/>
    </source>
</evidence>
<dbReference type="AlphaFoldDB" id="A0A5J4TDW1"/>
<sequence length="58" mass="6637">MLCLDVYMNSNDATDDEPQSIVKVRITLIEMFCKNFVTSQNALFLLRGHCQNLTTQLV</sequence>
<accession>A0A5J4TDW1</accession>